<dbReference type="InterPro" id="IPR019734">
    <property type="entry name" value="TPR_rpt"/>
</dbReference>
<dbReference type="Pfam" id="PF16331">
    <property type="entry name" value="TolA_bind_tri"/>
    <property type="match status" value="1"/>
</dbReference>
<evidence type="ECO:0000313" key="4">
    <source>
        <dbReference type="EMBL" id="PCJ28613.1"/>
    </source>
</evidence>
<dbReference type="SUPFAM" id="SSF48452">
    <property type="entry name" value="TPR-like"/>
    <property type="match status" value="1"/>
</dbReference>
<evidence type="ECO:0000313" key="5">
    <source>
        <dbReference type="Proteomes" id="UP000218327"/>
    </source>
</evidence>
<dbReference type="InterPro" id="IPR032519">
    <property type="entry name" value="YbgF_tri"/>
</dbReference>
<dbReference type="Pfam" id="PF13432">
    <property type="entry name" value="TPR_16"/>
    <property type="match status" value="1"/>
</dbReference>
<dbReference type="InterPro" id="IPR011990">
    <property type="entry name" value="TPR-like_helical_dom_sf"/>
</dbReference>
<keyword evidence="1" id="KW-0574">Periplasm</keyword>
<dbReference type="Gene3D" id="1.20.5.110">
    <property type="match status" value="1"/>
</dbReference>
<keyword evidence="1" id="KW-0732">Signal</keyword>
<dbReference type="NCBIfam" id="TIGR02795">
    <property type="entry name" value="tol_pal_ybgF"/>
    <property type="match status" value="1"/>
</dbReference>
<name>A0A2A5BAP9_9GAMM</name>
<dbReference type="Gene3D" id="1.25.40.10">
    <property type="entry name" value="Tetratricopeptide repeat domain"/>
    <property type="match status" value="1"/>
</dbReference>
<feature type="region of interest" description="Disordered" evidence="2">
    <location>
        <begin position="149"/>
        <end position="181"/>
    </location>
</feature>
<feature type="chain" id="PRO_5013411931" description="Cell division coordinator CpoB" evidence="1">
    <location>
        <begin position="28"/>
        <end position="314"/>
    </location>
</feature>
<dbReference type="GO" id="GO:0043093">
    <property type="term" value="P:FtsZ-dependent cytokinesis"/>
    <property type="evidence" value="ECO:0007669"/>
    <property type="project" value="UniProtKB-UniRule"/>
</dbReference>
<dbReference type="GO" id="GO:0030288">
    <property type="term" value="C:outer membrane-bounded periplasmic space"/>
    <property type="evidence" value="ECO:0007669"/>
    <property type="project" value="UniProtKB-UniRule"/>
</dbReference>
<comment type="function">
    <text evidence="1">Mediates coordination of peptidoglycan synthesis and outer membrane constriction during cell division.</text>
</comment>
<dbReference type="InterPro" id="IPR014162">
    <property type="entry name" value="CpoB_C"/>
</dbReference>
<evidence type="ECO:0000256" key="2">
    <source>
        <dbReference type="SAM" id="MobiDB-lite"/>
    </source>
</evidence>
<feature type="domain" description="YbgF trimerisation" evidence="3">
    <location>
        <begin position="59"/>
        <end position="116"/>
    </location>
</feature>
<dbReference type="HAMAP" id="MF_02066">
    <property type="entry name" value="CpoB"/>
    <property type="match status" value="1"/>
</dbReference>
<comment type="subcellular location">
    <subcellularLocation>
        <location evidence="1">Periplasm</location>
    </subcellularLocation>
</comment>
<feature type="signal peptide" evidence="1">
    <location>
        <begin position="1"/>
        <end position="27"/>
    </location>
</feature>
<gene>
    <name evidence="4" type="primary">ygbF</name>
    <name evidence="1" type="synonym">cpoB</name>
    <name evidence="4" type="ORF">COA96_00030</name>
</gene>
<keyword evidence="1" id="KW-0132">Cell division</keyword>
<dbReference type="EMBL" id="NVVJ01000001">
    <property type="protein sequence ID" value="PCJ28613.1"/>
    <property type="molecule type" value="Genomic_DNA"/>
</dbReference>
<comment type="similarity">
    <text evidence="1">Belongs to the CpoB family.</text>
</comment>
<comment type="caution">
    <text evidence="4">The sequence shown here is derived from an EMBL/GenBank/DDBJ whole genome shotgun (WGS) entry which is preliminary data.</text>
</comment>
<dbReference type="GO" id="GO:0070206">
    <property type="term" value="P:protein trimerization"/>
    <property type="evidence" value="ECO:0007669"/>
    <property type="project" value="InterPro"/>
</dbReference>
<organism evidence="4 5">
    <name type="scientific">SAR86 cluster bacterium</name>
    <dbReference type="NCBI Taxonomy" id="2030880"/>
    <lineage>
        <taxon>Bacteria</taxon>
        <taxon>Pseudomonadati</taxon>
        <taxon>Pseudomonadota</taxon>
        <taxon>Gammaproteobacteria</taxon>
        <taxon>SAR86 cluster</taxon>
    </lineage>
</organism>
<protein>
    <recommendedName>
        <fullName evidence="1">Cell division coordinator CpoB</fullName>
    </recommendedName>
</protein>
<feature type="region of interest" description="Disordered" evidence="2">
    <location>
        <begin position="36"/>
        <end position="55"/>
    </location>
</feature>
<keyword evidence="1" id="KW-0131">Cell cycle</keyword>
<dbReference type="InterPro" id="IPR034706">
    <property type="entry name" value="CpoB"/>
</dbReference>
<dbReference type="AlphaFoldDB" id="A0A2A5BAP9"/>
<evidence type="ECO:0000256" key="1">
    <source>
        <dbReference type="HAMAP-Rule" id="MF_02066"/>
    </source>
</evidence>
<feature type="compositionally biased region" description="Low complexity" evidence="2">
    <location>
        <begin position="43"/>
        <end position="55"/>
    </location>
</feature>
<reference evidence="5" key="1">
    <citation type="submission" date="2017-08" db="EMBL/GenBank/DDBJ databases">
        <title>A dynamic microbial community with high functional redundancy inhabits the cold, oxic subseafloor aquifer.</title>
        <authorList>
            <person name="Tully B.J."/>
            <person name="Wheat C.G."/>
            <person name="Glazer B.T."/>
            <person name="Huber J.A."/>
        </authorList>
    </citation>
    <scope>NUCLEOTIDE SEQUENCE [LARGE SCALE GENOMIC DNA]</scope>
</reference>
<feature type="compositionally biased region" description="Polar residues" evidence="2">
    <location>
        <begin position="171"/>
        <end position="181"/>
    </location>
</feature>
<proteinExistence type="inferred from homology"/>
<accession>A0A2A5BAP9</accession>
<sequence length="314" mass="34062" precursor="true">MSNSLKVIVKKLYFGVCASLLSSAVMAQGVGSVQESRPYIPGQSQSSAASPTSSSVVNNDGLSLLLEQNRQLQVEVQALRGMVEEQAFEIRKIQRNSLSRYTNVDDRLISLESGAEVTSTTAITTNTTSIPPASSSAIAAPVSRSVDSSNSGLNSSAIEQQPSAVPRIASQPITRSIGRNSGRGTLQPAVLSEQQLYQMAYDSVINSNFGLSVAEFDQYLSSYPQGRFVTNAHYWKGQAYLYLNRYAEARESYEIILNQYSDSPKLPDAMYGLGLAYEGLGNIPQAKRLLADIKRRFPNTGVANLADTRLLSLD</sequence>
<evidence type="ECO:0000259" key="3">
    <source>
        <dbReference type="Pfam" id="PF16331"/>
    </source>
</evidence>
<dbReference type="Proteomes" id="UP000218327">
    <property type="component" value="Unassembled WGS sequence"/>
</dbReference>
<dbReference type="SMART" id="SM00028">
    <property type="entry name" value="TPR"/>
    <property type="match status" value="2"/>
</dbReference>